<sequence>MIGKGKSISHTWASMQYGWNQEKDAEVVYSKNLAGETPKEITEEFKFVQEQNARCTNNTLSFVLSPTIEEGKELNAKALNEITEKFLKEMKLEGHQAIGFVHRDRQHTHVHVYVNRIDFNGRAYNDSFIGKRSQQAAENVARDIGLTTVREVQQEKLDKIKLIRYEIKMIHEKVMVEHRPKNFDQYMKFMERNNVKVIPSINKSNQLQGFRFEFKGHSLKGSEVHRSMSGSRLAIGIAEHAGRGFVKNKDNTVSLLGKATELSGNIAMKVAKKVIVKTIKKGMGIEIG</sequence>
<gene>
    <name evidence="2" type="ORF">EHW67_07305</name>
</gene>
<dbReference type="OrthoDB" id="3035232at2"/>
<dbReference type="AlphaFoldDB" id="A0A430K456"/>
<accession>A0A430K456</accession>
<organism evidence="2 3">
    <name type="scientific">Arenibacter aquaticus</name>
    <dbReference type="NCBI Taxonomy" id="2489054"/>
    <lineage>
        <taxon>Bacteria</taxon>
        <taxon>Pseudomonadati</taxon>
        <taxon>Bacteroidota</taxon>
        <taxon>Flavobacteriia</taxon>
        <taxon>Flavobacteriales</taxon>
        <taxon>Flavobacteriaceae</taxon>
        <taxon>Arenibacter</taxon>
    </lineage>
</organism>
<dbReference type="RefSeq" id="WP_126161727.1">
    <property type="nucleotide sequence ID" value="NZ_RQPJ01000003.1"/>
</dbReference>
<dbReference type="EMBL" id="RQPJ01000003">
    <property type="protein sequence ID" value="RTE53739.1"/>
    <property type="molecule type" value="Genomic_DNA"/>
</dbReference>
<protein>
    <submittedName>
        <fullName evidence="2">Mobilization protein</fullName>
    </submittedName>
</protein>
<comment type="caution">
    <text evidence="2">The sequence shown here is derived from an EMBL/GenBank/DDBJ whole genome shotgun (WGS) entry which is preliminary data.</text>
</comment>
<evidence type="ECO:0000313" key="2">
    <source>
        <dbReference type="EMBL" id="RTE53739.1"/>
    </source>
</evidence>
<evidence type="ECO:0000313" key="3">
    <source>
        <dbReference type="Proteomes" id="UP000267585"/>
    </source>
</evidence>
<feature type="domain" description="MobA/VirD2-like nuclease" evidence="1">
    <location>
        <begin position="17"/>
        <end position="146"/>
    </location>
</feature>
<keyword evidence="3" id="KW-1185">Reference proteome</keyword>
<proteinExistence type="predicted"/>
<name>A0A430K456_9FLAO</name>
<dbReference type="Pfam" id="PF03432">
    <property type="entry name" value="Relaxase"/>
    <property type="match status" value="1"/>
</dbReference>
<dbReference type="InterPro" id="IPR005094">
    <property type="entry name" value="Endonuclease_MobA/VirD2"/>
</dbReference>
<reference evidence="2 3" key="1">
    <citation type="submission" date="2018-11" db="EMBL/GenBank/DDBJ databases">
        <title>Arenibacter aquaticus sp.nov., a marine bacterium isolated from surface seawater in the South China Sea.</title>
        <authorList>
            <person name="Guo J."/>
            <person name="Sun J."/>
        </authorList>
    </citation>
    <scope>NUCLEOTIDE SEQUENCE [LARGE SCALE GENOMIC DNA]</scope>
    <source>
        <strain evidence="2 3">GUO666</strain>
    </source>
</reference>
<dbReference type="Proteomes" id="UP000267585">
    <property type="component" value="Unassembled WGS sequence"/>
</dbReference>
<evidence type="ECO:0000259" key="1">
    <source>
        <dbReference type="Pfam" id="PF03432"/>
    </source>
</evidence>